<dbReference type="RefSeq" id="WP_207598383.1">
    <property type="nucleotide sequence ID" value="NZ_JAFNJU010000001.1"/>
</dbReference>
<dbReference type="InterPro" id="IPR008928">
    <property type="entry name" value="6-hairpin_glycosidase_sf"/>
</dbReference>
<dbReference type="InterPro" id="IPR032790">
    <property type="entry name" value="GDE_C"/>
</dbReference>
<organism evidence="3 4">
    <name type="scientific">Proteiniclasticum aestuarii</name>
    <dbReference type="NCBI Taxonomy" id="2817862"/>
    <lineage>
        <taxon>Bacteria</taxon>
        <taxon>Bacillati</taxon>
        <taxon>Bacillota</taxon>
        <taxon>Clostridia</taxon>
        <taxon>Eubacteriales</taxon>
        <taxon>Clostridiaceae</taxon>
        <taxon>Proteiniclasticum</taxon>
    </lineage>
</organism>
<dbReference type="Pfam" id="PF06202">
    <property type="entry name" value="GDE_C"/>
    <property type="match status" value="1"/>
</dbReference>
<dbReference type="InterPro" id="IPR010401">
    <property type="entry name" value="AGL/Gdb1"/>
</dbReference>
<dbReference type="Pfam" id="PF12439">
    <property type="entry name" value="GDE_N"/>
    <property type="match status" value="1"/>
</dbReference>
<dbReference type="InterPro" id="IPR012341">
    <property type="entry name" value="6hp_glycosidase-like_sf"/>
</dbReference>
<dbReference type="AlphaFoldDB" id="A0A939HA72"/>
<dbReference type="PANTHER" id="PTHR10569:SF2">
    <property type="entry name" value="GLYCOGEN DEBRANCHING ENZYME"/>
    <property type="match status" value="1"/>
</dbReference>
<keyword evidence="4" id="KW-1185">Reference proteome</keyword>
<sequence length="649" mass="75302">MKFTYGKRDWKTLRRGQENCYLLTNRKGGYSSLSMVGSATRNEHVLFMASVKAPNNWVQLISGLEEIISVDGQETTLRSQEYVGYTKNKEGFRHLDGFFMDDFPVWKYRFQGVSLEKTIVMKYEENLVLVSYEMENHSGKDVEIKVKPWMRFTPKGTMPMKGQTAEISDDHIVSGDYTLFYRTDGAVRKTNVLWEGDLYFQEDAKDEREAIGSQFSDHEYYYSLHPEEKRTAYILYSLHEISDDPNEITTLERERKQHLVEASGMQSDLGRQLAIASDAYVVDRASVSGRTIIAGYPFFGDWGRDTMIAVMGCCISTGRKEDAESIFRSFMKYMRKGIMPNMFPEGEKEPMYNTVDASLLFIYAVYEYYQAFRDLEFVKEAMPKMMEIIDWYRKGTDFHIRMEEDHLISAGSGLEQVTWMDIRVEDHLPTPRHGKPVEINAYWYNDLKIMEYFSGLLKHERMQEYGMLADRVKESFLEKFWNDEEGCLKDVVSGTESDHQVRCNQIWAVSVPFGMLSREQERRVVEKVYQKLYTPYGLRSLSPEDPQYRPFYGGSLWDRDTAYHQGTVWAFPLGAYYLAYLKVNDDSCAAKEKVIEDMDLLEGTLREGCIGQIAEIFDGEDPQTSKGCFAQAWSVSELLRALKKAEQKE</sequence>
<dbReference type="NCBIfam" id="TIGR01561">
    <property type="entry name" value="gde_arch"/>
    <property type="match status" value="1"/>
</dbReference>
<dbReference type="GO" id="GO:0004134">
    <property type="term" value="F:4-alpha-glucanotransferase activity"/>
    <property type="evidence" value="ECO:0007669"/>
    <property type="project" value="InterPro"/>
</dbReference>
<protein>
    <submittedName>
        <fullName evidence="3">Glycogen debranching enzyme family protein</fullName>
    </submittedName>
</protein>
<reference evidence="3" key="1">
    <citation type="submission" date="2021-03" db="EMBL/GenBank/DDBJ databases">
        <title>Proteiniclasticum marinus sp. nov., isolated from tidal flat sediment.</title>
        <authorList>
            <person name="Namirimu T."/>
            <person name="Yang J.-A."/>
            <person name="Yang S.-H."/>
            <person name="Kim Y.-J."/>
            <person name="Kwon K.K."/>
        </authorList>
    </citation>
    <scope>NUCLEOTIDE SEQUENCE</scope>
    <source>
        <strain evidence="3">SCR006</strain>
    </source>
</reference>
<comment type="caution">
    <text evidence="3">The sequence shown here is derived from an EMBL/GenBank/DDBJ whole genome shotgun (WGS) entry which is preliminary data.</text>
</comment>
<feature type="domain" description="Glycogen debranching enzyme bacterial and archaeal type N-terminal" evidence="2">
    <location>
        <begin position="21"/>
        <end position="229"/>
    </location>
</feature>
<dbReference type="FunFam" id="1.50.10.10:FF:000073">
    <property type="entry name" value="Glycogen debranching enzyme, hypothetical (TreX-like)"/>
    <property type="match status" value="1"/>
</dbReference>
<gene>
    <name evidence="3" type="ORF">J3A84_02355</name>
</gene>
<dbReference type="GO" id="GO:0005980">
    <property type="term" value="P:glycogen catabolic process"/>
    <property type="evidence" value="ECO:0007669"/>
    <property type="project" value="InterPro"/>
</dbReference>
<proteinExistence type="predicted"/>
<feature type="domain" description="Glycogen debranching enzyme C-terminal" evidence="1">
    <location>
        <begin position="275"/>
        <end position="640"/>
    </location>
</feature>
<evidence type="ECO:0000259" key="1">
    <source>
        <dbReference type="Pfam" id="PF06202"/>
    </source>
</evidence>
<dbReference type="EMBL" id="JAFNJU010000001">
    <property type="protein sequence ID" value="MBO1263885.1"/>
    <property type="molecule type" value="Genomic_DNA"/>
</dbReference>
<name>A0A939HA72_9CLOT</name>
<evidence type="ECO:0000313" key="4">
    <source>
        <dbReference type="Proteomes" id="UP000664218"/>
    </source>
</evidence>
<evidence type="ECO:0000259" key="2">
    <source>
        <dbReference type="Pfam" id="PF12439"/>
    </source>
</evidence>
<dbReference type="PANTHER" id="PTHR10569">
    <property type="entry name" value="GLYCOGEN DEBRANCHING ENZYME"/>
    <property type="match status" value="1"/>
</dbReference>
<dbReference type="GO" id="GO:0004135">
    <property type="term" value="F:amylo-alpha-1,6-glucosidase activity"/>
    <property type="evidence" value="ECO:0007669"/>
    <property type="project" value="InterPro"/>
</dbReference>
<dbReference type="InterPro" id="IPR024742">
    <property type="entry name" value="Glycogen_debranch_N"/>
</dbReference>
<dbReference type="SUPFAM" id="SSF48208">
    <property type="entry name" value="Six-hairpin glycosidases"/>
    <property type="match status" value="1"/>
</dbReference>
<dbReference type="InterPro" id="IPR006451">
    <property type="entry name" value="Glycogen_debranch_arc"/>
</dbReference>
<dbReference type="Proteomes" id="UP000664218">
    <property type="component" value="Unassembled WGS sequence"/>
</dbReference>
<evidence type="ECO:0000313" key="3">
    <source>
        <dbReference type="EMBL" id="MBO1263885.1"/>
    </source>
</evidence>
<accession>A0A939HA72</accession>
<dbReference type="Gene3D" id="1.50.10.10">
    <property type="match status" value="1"/>
</dbReference>